<feature type="compositionally biased region" description="Low complexity" evidence="1">
    <location>
        <begin position="88"/>
        <end position="101"/>
    </location>
</feature>
<dbReference type="KEGG" id="dho:Dia5BBH33_08190"/>
<reference evidence="4" key="1">
    <citation type="submission" date="2019-05" db="EMBL/GenBank/DDBJ databases">
        <title>Complete genome sequencing of Dialister sp. strain 5BBH33.</title>
        <authorList>
            <person name="Sakamoto M."/>
            <person name="Murakami T."/>
            <person name="Mori H."/>
        </authorList>
    </citation>
    <scope>NUCLEOTIDE SEQUENCE [LARGE SCALE GENOMIC DNA]</scope>
    <source>
        <strain evidence="4">5BBH33</strain>
    </source>
</reference>
<keyword evidence="4" id="KW-1185">Reference proteome</keyword>
<dbReference type="GeneID" id="92716040"/>
<dbReference type="Gene3D" id="3.30.56.130">
    <property type="entry name" value="Transcriptional regulator CtsR, winged HTH domain"/>
    <property type="match status" value="1"/>
</dbReference>
<dbReference type="InterPro" id="IPR040465">
    <property type="entry name" value="CtsR_N"/>
</dbReference>
<feature type="region of interest" description="Disordered" evidence="1">
    <location>
        <begin position="71"/>
        <end position="107"/>
    </location>
</feature>
<dbReference type="EMBL" id="AP019697">
    <property type="protein sequence ID" value="BBK24884.1"/>
    <property type="molecule type" value="Genomic_DNA"/>
</dbReference>
<gene>
    <name evidence="3" type="ORF">Dia5BBH33_08190</name>
</gene>
<dbReference type="RefSeq" id="WP_108849768.1">
    <property type="nucleotide sequence ID" value="NZ_AP019697.1"/>
</dbReference>
<organism evidence="3 4">
    <name type="scientific">Dialister hominis</name>
    <dbReference type="NCBI Taxonomy" id="2582419"/>
    <lineage>
        <taxon>Bacteria</taxon>
        <taxon>Bacillati</taxon>
        <taxon>Bacillota</taxon>
        <taxon>Negativicutes</taxon>
        <taxon>Veillonellales</taxon>
        <taxon>Veillonellaceae</taxon>
        <taxon>Dialister</taxon>
    </lineage>
</organism>
<evidence type="ECO:0000313" key="3">
    <source>
        <dbReference type="EMBL" id="BBK24884.1"/>
    </source>
</evidence>
<evidence type="ECO:0000313" key="4">
    <source>
        <dbReference type="Proteomes" id="UP000320585"/>
    </source>
</evidence>
<dbReference type="Proteomes" id="UP000320585">
    <property type="component" value="Chromosome"/>
</dbReference>
<dbReference type="InterPro" id="IPR041902">
    <property type="entry name" value="CtsR_N_sf"/>
</dbReference>
<dbReference type="Pfam" id="PF05848">
    <property type="entry name" value="CtsR"/>
    <property type="match status" value="1"/>
</dbReference>
<accession>A0A8D4UU52</accession>
<sequence>MNNSMLSDRIEKFILEMLGKQSTDEILLKRKDVADLLECAPSQVTYVINTRFSPDNRFVVESRRGSGGYIKISLREDNAPSHSKDQASSKTRSSTSTGGKQRTNEIHPNSITEIENGLDSYFRMLLDYEIISSREYRLICTLTHTMLEYCPESHRREAAKTMIHRIE</sequence>
<evidence type="ECO:0000256" key="1">
    <source>
        <dbReference type="SAM" id="MobiDB-lite"/>
    </source>
</evidence>
<name>A0A8D4UU52_9FIRM</name>
<proteinExistence type="predicted"/>
<feature type="domain" description="CtsR N-terminal HTH" evidence="2">
    <location>
        <begin position="6"/>
        <end position="73"/>
    </location>
</feature>
<feature type="compositionally biased region" description="Basic and acidic residues" evidence="1">
    <location>
        <begin position="73"/>
        <end position="87"/>
    </location>
</feature>
<dbReference type="OrthoDB" id="1680813at2"/>
<protein>
    <recommendedName>
        <fullName evidence="2">CtsR N-terminal HTH domain-containing protein</fullName>
    </recommendedName>
</protein>
<evidence type="ECO:0000259" key="2">
    <source>
        <dbReference type="Pfam" id="PF05848"/>
    </source>
</evidence>
<dbReference type="AlphaFoldDB" id="A0A8D4UU52"/>